<dbReference type="Proteomes" id="UP000602745">
    <property type="component" value="Unassembled WGS sequence"/>
</dbReference>
<gene>
    <name evidence="2" type="ORF">GCM10007276_28800</name>
</gene>
<dbReference type="InterPro" id="IPR036388">
    <property type="entry name" value="WH-like_DNA-bd_sf"/>
</dbReference>
<dbReference type="GO" id="GO:0006950">
    <property type="term" value="P:response to stress"/>
    <property type="evidence" value="ECO:0007669"/>
    <property type="project" value="TreeGrafter"/>
</dbReference>
<proteinExistence type="predicted"/>
<dbReference type="GO" id="GO:0003700">
    <property type="term" value="F:DNA-binding transcription factor activity"/>
    <property type="evidence" value="ECO:0007669"/>
    <property type="project" value="InterPro"/>
</dbReference>
<organism evidence="2 3">
    <name type="scientific">Agaricicola taiwanensis</name>
    <dbReference type="NCBI Taxonomy" id="591372"/>
    <lineage>
        <taxon>Bacteria</taxon>
        <taxon>Pseudomonadati</taxon>
        <taxon>Pseudomonadota</taxon>
        <taxon>Alphaproteobacteria</taxon>
        <taxon>Rhodobacterales</taxon>
        <taxon>Paracoccaceae</taxon>
        <taxon>Agaricicola</taxon>
    </lineage>
</organism>
<evidence type="ECO:0000313" key="3">
    <source>
        <dbReference type="Proteomes" id="UP000602745"/>
    </source>
</evidence>
<dbReference type="InterPro" id="IPR039422">
    <property type="entry name" value="MarR/SlyA-like"/>
</dbReference>
<dbReference type="InterPro" id="IPR000835">
    <property type="entry name" value="HTH_MarR-typ"/>
</dbReference>
<name>A0A8J2YLE2_9RHOB</name>
<dbReference type="InterPro" id="IPR036390">
    <property type="entry name" value="WH_DNA-bd_sf"/>
</dbReference>
<dbReference type="Pfam" id="PF12802">
    <property type="entry name" value="MarR_2"/>
    <property type="match status" value="1"/>
</dbReference>
<dbReference type="PROSITE" id="PS50995">
    <property type="entry name" value="HTH_MARR_2"/>
    <property type="match status" value="1"/>
</dbReference>
<dbReference type="AlphaFoldDB" id="A0A8J2YLE2"/>
<dbReference type="SMART" id="SM00347">
    <property type="entry name" value="HTH_MARR"/>
    <property type="match status" value="1"/>
</dbReference>
<reference evidence="2" key="1">
    <citation type="journal article" date="2014" name="Int. J. Syst. Evol. Microbiol.">
        <title>Complete genome sequence of Corynebacterium casei LMG S-19264T (=DSM 44701T), isolated from a smear-ripened cheese.</title>
        <authorList>
            <consortium name="US DOE Joint Genome Institute (JGI-PGF)"/>
            <person name="Walter F."/>
            <person name="Albersmeier A."/>
            <person name="Kalinowski J."/>
            <person name="Ruckert C."/>
        </authorList>
    </citation>
    <scope>NUCLEOTIDE SEQUENCE</scope>
    <source>
        <strain evidence="2">CCM 7684</strain>
    </source>
</reference>
<dbReference type="SUPFAM" id="SSF46785">
    <property type="entry name" value="Winged helix' DNA-binding domain"/>
    <property type="match status" value="1"/>
</dbReference>
<feature type="domain" description="HTH marR-type" evidence="1">
    <location>
        <begin position="1"/>
        <end position="131"/>
    </location>
</feature>
<keyword evidence="3" id="KW-1185">Reference proteome</keyword>
<accession>A0A8J2YLE2</accession>
<protein>
    <recommendedName>
        <fullName evidence="1">HTH marR-type domain-containing protein</fullName>
    </recommendedName>
</protein>
<sequence length="152" mass="16387">MDMSAAATRLGALALGLHDRQVAAFNGLDDSKPAALLSFLRAKDMSVSELEAAVGLSQSATVRLVDRLEAEGLVRRAAKVKRVVRVSLTPAGRREAEKLASARIAALEAVIARLEPVERDALGWLLDRLLNALEAEGHDPRLLYRWGAISPL</sequence>
<evidence type="ECO:0000313" key="2">
    <source>
        <dbReference type="EMBL" id="GGE49901.1"/>
    </source>
</evidence>
<dbReference type="InterPro" id="IPR011991">
    <property type="entry name" value="ArsR-like_HTH"/>
</dbReference>
<dbReference type="PRINTS" id="PR00598">
    <property type="entry name" value="HTHMARR"/>
</dbReference>
<dbReference type="EMBL" id="BMCP01000004">
    <property type="protein sequence ID" value="GGE49901.1"/>
    <property type="molecule type" value="Genomic_DNA"/>
</dbReference>
<comment type="caution">
    <text evidence="2">The sequence shown here is derived from an EMBL/GenBank/DDBJ whole genome shotgun (WGS) entry which is preliminary data.</text>
</comment>
<reference evidence="2" key="2">
    <citation type="submission" date="2020-09" db="EMBL/GenBank/DDBJ databases">
        <authorList>
            <person name="Sun Q."/>
            <person name="Sedlacek I."/>
        </authorList>
    </citation>
    <scope>NUCLEOTIDE SEQUENCE</scope>
    <source>
        <strain evidence="2">CCM 7684</strain>
    </source>
</reference>
<dbReference type="Gene3D" id="1.10.10.10">
    <property type="entry name" value="Winged helix-like DNA-binding domain superfamily/Winged helix DNA-binding domain"/>
    <property type="match status" value="1"/>
</dbReference>
<dbReference type="PANTHER" id="PTHR33164">
    <property type="entry name" value="TRANSCRIPTIONAL REGULATOR, MARR FAMILY"/>
    <property type="match status" value="1"/>
</dbReference>
<dbReference type="PANTHER" id="PTHR33164:SF57">
    <property type="entry name" value="MARR-FAMILY TRANSCRIPTIONAL REGULATOR"/>
    <property type="match status" value="1"/>
</dbReference>
<dbReference type="CDD" id="cd00090">
    <property type="entry name" value="HTH_ARSR"/>
    <property type="match status" value="1"/>
</dbReference>
<evidence type="ECO:0000259" key="1">
    <source>
        <dbReference type="PROSITE" id="PS50995"/>
    </source>
</evidence>